<evidence type="ECO:0000259" key="1">
    <source>
        <dbReference type="PROSITE" id="PS50943"/>
    </source>
</evidence>
<feature type="domain" description="HTH cro/C1-type" evidence="1">
    <location>
        <begin position="17"/>
        <end position="70"/>
    </location>
</feature>
<comment type="caution">
    <text evidence="2">The sequence shown here is derived from an EMBL/GenBank/DDBJ whole genome shotgun (WGS) entry which is preliminary data.</text>
</comment>
<evidence type="ECO:0000313" key="2">
    <source>
        <dbReference type="EMBL" id="GAA2429725.1"/>
    </source>
</evidence>
<dbReference type="EMBL" id="BAAARW010000019">
    <property type="protein sequence ID" value="GAA2429725.1"/>
    <property type="molecule type" value="Genomic_DNA"/>
</dbReference>
<dbReference type="SMART" id="SM00530">
    <property type="entry name" value="HTH_XRE"/>
    <property type="match status" value="1"/>
</dbReference>
<dbReference type="Gene3D" id="1.10.260.40">
    <property type="entry name" value="lambda repressor-like DNA-binding domains"/>
    <property type="match status" value="1"/>
</dbReference>
<dbReference type="Pfam" id="PF19054">
    <property type="entry name" value="DUF5753"/>
    <property type="match status" value="1"/>
</dbReference>
<dbReference type="Proteomes" id="UP001501231">
    <property type="component" value="Unassembled WGS sequence"/>
</dbReference>
<accession>A0ABN3JH71</accession>
<dbReference type="InterPro" id="IPR010982">
    <property type="entry name" value="Lambda_DNA-bd_dom_sf"/>
</dbReference>
<name>A0ABN3JH71_9ACTN</name>
<organism evidence="2 3">
    <name type="scientific">Actinomadura vinacea</name>
    <dbReference type="NCBI Taxonomy" id="115336"/>
    <lineage>
        <taxon>Bacteria</taxon>
        <taxon>Bacillati</taxon>
        <taxon>Actinomycetota</taxon>
        <taxon>Actinomycetes</taxon>
        <taxon>Streptosporangiales</taxon>
        <taxon>Thermomonosporaceae</taxon>
        <taxon>Actinomadura</taxon>
    </lineage>
</organism>
<reference evidence="2 3" key="1">
    <citation type="journal article" date="2019" name="Int. J. Syst. Evol. Microbiol.">
        <title>The Global Catalogue of Microorganisms (GCM) 10K type strain sequencing project: providing services to taxonomists for standard genome sequencing and annotation.</title>
        <authorList>
            <consortium name="The Broad Institute Genomics Platform"/>
            <consortium name="The Broad Institute Genome Sequencing Center for Infectious Disease"/>
            <person name="Wu L."/>
            <person name="Ma J."/>
        </authorList>
    </citation>
    <scope>NUCLEOTIDE SEQUENCE [LARGE SCALE GENOMIC DNA]</scope>
    <source>
        <strain evidence="2 3">JCM 3325</strain>
    </source>
</reference>
<dbReference type="Pfam" id="PF13560">
    <property type="entry name" value="HTH_31"/>
    <property type="match status" value="1"/>
</dbReference>
<proteinExistence type="predicted"/>
<keyword evidence="3" id="KW-1185">Reference proteome</keyword>
<dbReference type="SUPFAM" id="SSF47413">
    <property type="entry name" value="lambda repressor-like DNA-binding domains"/>
    <property type="match status" value="1"/>
</dbReference>
<protein>
    <submittedName>
        <fullName evidence="2">Helix-turn-helix transcriptional regulator</fullName>
    </submittedName>
</protein>
<evidence type="ECO:0000313" key="3">
    <source>
        <dbReference type="Proteomes" id="UP001501231"/>
    </source>
</evidence>
<dbReference type="CDD" id="cd00093">
    <property type="entry name" value="HTH_XRE"/>
    <property type="match status" value="1"/>
</dbReference>
<sequence>MASRKPTPQTIAFGTELHRRREMAGLSRLELAKLINVSRSYIGQVETGATRCREDLAQRIDEALGCAPALEDAWNDLLRSSGYPKWFADYPEAESTAALLRAYAATFVVGLLQTEDYARVLLAADHAALEGRLKRQRILTRDQPPRLVVILEEGVLVREVGSREVMHAQCEHLLQASQRDNVTLQIAPTAYYRGVSGTFNIATQPNGEELVHQEISTGGVTSNDVGDILHLVSAFAEMQARCLSVGDSREFLRKAVVRWSP</sequence>
<dbReference type="PROSITE" id="PS50943">
    <property type="entry name" value="HTH_CROC1"/>
    <property type="match status" value="1"/>
</dbReference>
<gene>
    <name evidence="2" type="ORF">GCM10010191_48990</name>
</gene>
<dbReference type="RefSeq" id="WP_344591898.1">
    <property type="nucleotide sequence ID" value="NZ_BAAARW010000019.1"/>
</dbReference>
<dbReference type="InterPro" id="IPR001387">
    <property type="entry name" value="Cro/C1-type_HTH"/>
</dbReference>
<dbReference type="InterPro" id="IPR043917">
    <property type="entry name" value="DUF5753"/>
</dbReference>